<dbReference type="AlphaFoldDB" id="A0A8J6Z469"/>
<proteinExistence type="predicted"/>
<evidence type="ECO:0000313" key="3">
    <source>
        <dbReference type="Proteomes" id="UP000609121"/>
    </source>
</evidence>
<reference evidence="2" key="1">
    <citation type="submission" date="2020-09" db="EMBL/GenBank/DDBJ databases">
        <title>A novel bacterium of genus Mangrovicoccus, isolated from South China Sea.</title>
        <authorList>
            <person name="Huang H."/>
            <person name="Mo K."/>
            <person name="Hu Y."/>
        </authorList>
    </citation>
    <scope>NUCLEOTIDE SEQUENCE</scope>
    <source>
        <strain evidence="2">HB182678</strain>
    </source>
</reference>
<evidence type="ECO:0000259" key="1">
    <source>
        <dbReference type="Pfam" id="PF12728"/>
    </source>
</evidence>
<keyword evidence="3" id="KW-1185">Reference proteome</keyword>
<dbReference type="SUPFAM" id="SSF46955">
    <property type="entry name" value="Putative DNA-binding domain"/>
    <property type="match status" value="1"/>
</dbReference>
<sequence length="63" mass="7334">MHIMVYLSDKQLADRFAVSRRTIWNWFDAGHFPAPVRLSRSVTRWRLADVEAFENERIAASAA</sequence>
<feature type="domain" description="Helix-turn-helix" evidence="1">
    <location>
        <begin position="6"/>
        <end position="56"/>
    </location>
</feature>
<protein>
    <submittedName>
        <fullName evidence="2">Helix-turn-helix domain-containing protein</fullName>
    </submittedName>
</protein>
<accession>A0A8J6Z469</accession>
<organism evidence="2 3">
    <name type="scientific">Mangrovicoccus algicola</name>
    <dbReference type="NCBI Taxonomy" id="2771008"/>
    <lineage>
        <taxon>Bacteria</taxon>
        <taxon>Pseudomonadati</taxon>
        <taxon>Pseudomonadota</taxon>
        <taxon>Alphaproteobacteria</taxon>
        <taxon>Rhodobacterales</taxon>
        <taxon>Paracoccaceae</taxon>
        <taxon>Mangrovicoccus</taxon>
    </lineage>
</organism>
<comment type="caution">
    <text evidence="2">The sequence shown here is derived from an EMBL/GenBank/DDBJ whole genome shotgun (WGS) entry which is preliminary data.</text>
</comment>
<dbReference type="EMBL" id="JACVXA010000006">
    <property type="protein sequence ID" value="MBE3637209.1"/>
    <property type="molecule type" value="Genomic_DNA"/>
</dbReference>
<name>A0A8J6Z469_9RHOB</name>
<dbReference type="InterPro" id="IPR041657">
    <property type="entry name" value="HTH_17"/>
</dbReference>
<gene>
    <name evidence="2" type="ORF">ICN82_03215</name>
</gene>
<dbReference type="Gene3D" id="1.10.238.160">
    <property type="match status" value="1"/>
</dbReference>
<dbReference type="Proteomes" id="UP000609121">
    <property type="component" value="Unassembled WGS sequence"/>
</dbReference>
<evidence type="ECO:0000313" key="2">
    <source>
        <dbReference type="EMBL" id="MBE3637209.1"/>
    </source>
</evidence>
<dbReference type="Pfam" id="PF12728">
    <property type="entry name" value="HTH_17"/>
    <property type="match status" value="1"/>
</dbReference>
<dbReference type="InterPro" id="IPR009061">
    <property type="entry name" value="DNA-bd_dom_put_sf"/>
</dbReference>